<keyword evidence="6" id="KW-1185">Reference proteome</keyword>
<evidence type="ECO:0000256" key="3">
    <source>
        <dbReference type="SAM" id="MobiDB-lite"/>
    </source>
</evidence>
<sequence>MMCSERRERELILKKQQQKAQTDRGERRDQRVALHAGKLSSEAQCSGTAEGENKKTISSFKEAFDRITEATGVTDVQELVDRFVSQRDAHTHLEKMKVQNECELQRLKEERDAVYTQYQDLKYSGDTKLTHRRVVEECVSQLQREQQKQDAAKETVEKLTRTLKTVEYLCYKLKHIKLQDASVQRECVSPLDALNLFQEAELKLMQLQDKLQGHDIHRVMKEMEQQKFHASTERKLPDSSTSITLLDGQRADLHEEEDNSEDDDDSEVFTRMSLKQQSQLIIDSKKSELQ</sequence>
<dbReference type="InterPro" id="IPR049258">
    <property type="entry name" value="ODAD1_CC"/>
</dbReference>
<dbReference type="AlphaFoldDB" id="A0AAE0UMU8"/>
<accession>A0AAE0UMU8</accession>
<comment type="caution">
    <text evidence="5">The sequence shown here is derived from an EMBL/GenBank/DDBJ whole genome shotgun (WGS) entry which is preliminary data.</text>
</comment>
<gene>
    <name evidence="5" type="ORF">QTP70_000986</name>
</gene>
<feature type="compositionally biased region" description="Basic and acidic residues" evidence="3">
    <location>
        <begin position="21"/>
        <end position="32"/>
    </location>
</feature>
<evidence type="ECO:0000313" key="5">
    <source>
        <dbReference type="EMBL" id="KAK3513074.1"/>
    </source>
</evidence>
<dbReference type="Proteomes" id="UP001274896">
    <property type="component" value="Unassembled WGS sequence"/>
</dbReference>
<dbReference type="GO" id="GO:0035253">
    <property type="term" value="C:ciliary rootlet"/>
    <property type="evidence" value="ECO:0007669"/>
    <property type="project" value="TreeGrafter"/>
</dbReference>
<feature type="coiled-coil region" evidence="2">
    <location>
        <begin position="90"/>
        <end position="162"/>
    </location>
</feature>
<dbReference type="PANTHER" id="PTHR46518">
    <property type="entry name" value="COILED-COIL DOMAIN-CONTAINING PROTEIN 151"/>
    <property type="match status" value="1"/>
</dbReference>
<evidence type="ECO:0000259" key="4">
    <source>
        <dbReference type="Pfam" id="PF21773"/>
    </source>
</evidence>
<dbReference type="Pfam" id="PF21773">
    <property type="entry name" value="ODAD1_CC"/>
    <property type="match status" value="1"/>
</dbReference>
<dbReference type="GO" id="GO:0003341">
    <property type="term" value="P:cilium movement"/>
    <property type="evidence" value="ECO:0007669"/>
    <property type="project" value="InterPro"/>
</dbReference>
<dbReference type="EMBL" id="JAUCMX010000022">
    <property type="protein sequence ID" value="KAK3513074.1"/>
    <property type="molecule type" value="Genomic_DNA"/>
</dbReference>
<feature type="compositionally biased region" description="Basic and acidic residues" evidence="3">
    <location>
        <begin position="1"/>
        <end position="13"/>
    </location>
</feature>
<feature type="compositionally biased region" description="Acidic residues" evidence="3">
    <location>
        <begin position="254"/>
        <end position="267"/>
    </location>
</feature>
<feature type="compositionally biased region" description="Basic and acidic residues" evidence="3">
    <location>
        <begin position="225"/>
        <end position="237"/>
    </location>
</feature>
<reference evidence="5" key="1">
    <citation type="submission" date="2023-06" db="EMBL/GenBank/DDBJ databases">
        <title>Male Hemibagrus guttatus genome.</title>
        <authorList>
            <person name="Bian C."/>
        </authorList>
    </citation>
    <scope>NUCLEOTIDE SEQUENCE</scope>
    <source>
        <strain evidence="5">Male_cb2023</strain>
        <tissue evidence="5">Muscle</tissue>
    </source>
</reference>
<dbReference type="PANTHER" id="PTHR46518:SF1">
    <property type="entry name" value="OUTER DYNEIN ARM-DOCKING COMPLEX SUBUNIT 3"/>
    <property type="match status" value="1"/>
</dbReference>
<name>A0AAE0UMU8_9TELE</name>
<dbReference type="InterPro" id="IPR033192">
    <property type="entry name" value="ODAD3"/>
</dbReference>
<proteinExistence type="predicted"/>
<evidence type="ECO:0000256" key="1">
    <source>
        <dbReference type="ARBA" id="ARBA00023054"/>
    </source>
</evidence>
<dbReference type="GO" id="GO:0036064">
    <property type="term" value="C:ciliary basal body"/>
    <property type="evidence" value="ECO:0007669"/>
    <property type="project" value="TreeGrafter"/>
</dbReference>
<keyword evidence="1 2" id="KW-0175">Coiled coil</keyword>
<feature type="region of interest" description="Disordered" evidence="3">
    <location>
        <begin position="225"/>
        <end position="270"/>
    </location>
</feature>
<protein>
    <recommendedName>
        <fullName evidence="4">ODAD1 central coiled coil region domain-containing protein</fullName>
    </recommendedName>
</protein>
<dbReference type="GO" id="GO:0036158">
    <property type="term" value="P:outer dynein arm assembly"/>
    <property type="evidence" value="ECO:0007669"/>
    <property type="project" value="InterPro"/>
</dbReference>
<evidence type="ECO:0000313" key="6">
    <source>
        <dbReference type="Proteomes" id="UP001274896"/>
    </source>
</evidence>
<dbReference type="GO" id="GO:0097542">
    <property type="term" value="C:ciliary tip"/>
    <property type="evidence" value="ECO:0007669"/>
    <property type="project" value="TreeGrafter"/>
</dbReference>
<feature type="region of interest" description="Disordered" evidence="3">
    <location>
        <begin position="1"/>
        <end position="50"/>
    </location>
</feature>
<evidence type="ECO:0000256" key="2">
    <source>
        <dbReference type="SAM" id="Coils"/>
    </source>
</evidence>
<organism evidence="5 6">
    <name type="scientific">Hemibagrus guttatus</name>
    <dbReference type="NCBI Taxonomy" id="175788"/>
    <lineage>
        <taxon>Eukaryota</taxon>
        <taxon>Metazoa</taxon>
        <taxon>Chordata</taxon>
        <taxon>Craniata</taxon>
        <taxon>Vertebrata</taxon>
        <taxon>Euteleostomi</taxon>
        <taxon>Actinopterygii</taxon>
        <taxon>Neopterygii</taxon>
        <taxon>Teleostei</taxon>
        <taxon>Ostariophysi</taxon>
        <taxon>Siluriformes</taxon>
        <taxon>Bagridae</taxon>
        <taxon>Hemibagrus</taxon>
    </lineage>
</organism>
<feature type="domain" description="ODAD1 central coiled coil region" evidence="4">
    <location>
        <begin position="23"/>
        <end position="167"/>
    </location>
</feature>